<sequence>MLFSESSGKHYTGYTSDLETRILSHNEFGLGWTAKYRPWKIIFTKDFETKKEAMDFEKWLKSGVGRDFIKTLKK</sequence>
<gene>
    <name evidence="2" type="ORF">HU137_07665</name>
</gene>
<protein>
    <submittedName>
        <fullName evidence="2">GIY-YIG nuclease family protein</fullName>
    </submittedName>
</protein>
<organism evidence="2 3">
    <name type="scientific">Moheibacter lacus</name>
    <dbReference type="NCBI Taxonomy" id="2745851"/>
    <lineage>
        <taxon>Bacteria</taxon>
        <taxon>Pseudomonadati</taxon>
        <taxon>Bacteroidota</taxon>
        <taxon>Flavobacteriia</taxon>
        <taxon>Flavobacteriales</taxon>
        <taxon>Weeksellaceae</taxon>
        <taxon>Moheibacter</taxon>
    </lineage>
</organism>
<evidence type="ECO:0000313" key="2">
    <source>
        <dbReference type="EMBL" id="MBA5629645.1"/>
    </source>
</evidence>
<dbReference type="Proteomes" id="UP000552241">
    <property type="component" value="Unassembled WGS sequence"/>
</dbReference>
<feature type="domain" description="GIY-YIG" evidence="1">
    <location>
        <begin position="1"/>
        <end position="74"/>
    </location>
</feature>
<evidence type="ECO:0000313" key="3">
    <source>
        <dbReference type="Proteomes" id="UP000552241"/>
    </source>
</evidence>
<evidence type="ECO:0000259" key="1">
    <source>
        <dbReference type="PROSITE" id="PS50164"/>
    </source>
</evidence>
<dbReference type="Pfam" id="PF01541">
    <property type="entry name" value="GIY-YIG"/>
    <property type="match status" value="1"/>
</dbReference>
<reference evidence="2 3" key="1">
    <citation type="submission" date="2020-07" db="EMBL/GenBank/DDBJ databases">
        <title>Moheibacter lacus sp. nov., a member of the family Flavobacteriaceae isolated from freshwater lake sediment.</title>
        <authorList>
            <person name="Liu Y."/>
        </authorList>
    </citation>
    <scope>NUCLEOTIDE SEQUENCE [LARGE SCALE GENOMIC DNA]</scope>
    <source>
        <strain evidence="2 3">BDHS18</strain>
    </source>
</reference>
<proteinExistence type="predicted"/>
<name>A0A838ZQR0_9FLAO</name>
<dbReference type="EMBL" id="JACDZE010000001">
    <property type="protein sequence ID" value="MBA5629645.1"/>
    <property type="molecule type" value="Genomic_DNA"/>
</dbReference>
<dbReference type="AlphaFoldDB" id="A0A838ZQR0"/>
<dbReference type="SUPFAM" id="SSF82771">
    <property type="entry name" value="GIY-YIG endonuclease"/>
    <property type="match status" value="1"/>
</dbReference>
<dbReference type="PROSITE" id="PS50164">
    <property type="entry name" value="GIY_YIG"/>
    <property type="match status" value="1"/>
</dbReference>
<dbReference type="InterPro" id="IPR035901">
    <property type="entry name" value="GIY-YIG_endonuc_sf"/>
</dbReference>
<dbReference type="RefSeq" id="WP_182043341.1">
    <property type="nucleotide sequence ID" value="NZ_JACDZE010000001.1"/>
</dbReference>
<accession>A0A838ZQR0</accession>
<dbReference type="InterPro" id="IPR000305">
    <property type="entry name" value="GIY-YIG_endonuc"/>
</dbReference>
<keyword evidence="3" id="KW-1185">Reference proteome</keyword>
<dbReference type="Gene3D" id="3.40.1440.10">
    <property type="entry name" value="GIY-YIG endonuclease"/>
    <property type="match status" value="1"/>
</dbReference>
<comment type="caution">
    <text evidence="2">The sequence shown here is derived from an EMBL/GenBank/DDBJ whole genome shotgun (WGS) entry which is preliminary data.</text>
</comment>
<dbReference type="CDD" id="cd10449">
    <property type="entry name" value="GIY-YIG_SLX1_like"/>
    <property type="match status" value="1"/>
</dbReference>